<evidence type="ECO:0000313" key="2">
    <source>
        <dbReference type="Proteomes" id="UP001068379"/>
    </source>
</evidence>
<organism evidence="1 2">
    <name type="scientific">Castellaniella denitrificans</name>
    <dbReference type="NCBI Taxonomy" id="56119"/>
    <lineage>
        <taxon>Bacteria</taxon>
        <taxon>Pseudomonadati</taxon>
        <taxon>Pseudomonadota</taxon>
        <taxon>Betaproteobacteria</taxon>
        <taxon>Burkholderiales</taxon>
        <taxon>Alcaligenaceae</taxon>
        <taxon>Castellaniella</taxon>
    </lineage>
</organism>
<proteinExistence type="predicted"/>
<accession>A0ABT4M7V8</accession>
<dbReference type="EMBL" id="JAPWHE010000014">
    <property type="protein sequence ID" value="MCZ4331070.1"/>
    <property type="molecule type" value="Genomic_DNA"/>
</dbReference>
<name>A0ABT4M7V8_9BURK</name>
<protein>
    <submittedName>
        <fullName evidence="1">DUF2845 domain-containing protein</fullName>
    </submittedName>
</protein>
<comment type="caution">
    <text evidence="1">The sequence shown here is derived from an EMBL/GenBank/DDBJ whole genome shotgun (WGS) entry which is preliminary data.</text>
</comment>
<dbReference type="RefSeq" id="WP_269360191.1">
    <property type="nucleotide sequence ID" value="NZ_JAPWHE010000014.1"/>
</dbReference>
<keyword evidence="2" id="KW-1185">Reference proteome</keyword>
<evidence type="ECO:0000313" key="1">
    <source>
        <dbReference type="EMBL" id="MCZ4331070.1"/>
    </source>
</evidence>
<dbReference type="Proteomes" id="UP001068379">
    <property type="component" value="Unassembled WGS sequence"/>
</dbReference>
<reference evidence="1" key="1">
    <citation type="submission" date="2022-12" db="EMBL/GenBank/DDBJ databases">
        <title>Bacterial isolates from different developmental stages of Nematostella vectensis.</title>
        <authorList>
            <person name="Fraune S."/>
        </authorList>
    </citation>
    <scope>NUCLEOTIDE SEQUENCE</scope>
    <source>
        <strain evidence="1">G21619-S1</strain>
    </source>
</reference>
<sequence>MEVVVVLVVLAALILVPVIAFVRWQQKRRRAALLLKYGDEDIVDKIMQRMMWQGQTEEQLSDSLGSPESTDRKVLKHKVREIWKYNRQGNANRFNLRITLEDGVVVGWDKKGQ</sequence>
<gene>
    <name evidence="1" type="ORF">O4H32_14060</name>
</gene>